<evidence type="ECO:0000313" key="5">
    <source>
        <dbReference type="EMBL" id="CDR43776.1"/>
    </source>
</evidence>
<dbReference type="EMBL" id="MPUK01000011">
    <property type="protein sequence ID" value="ONH65471.1"/>
    <property type="molecule type" value="Genomic_DNA"/>
</dbReference>
<dbReference type="Proteomes" id="UP000189513">
    <property type="component" value="Unassembled WGS sequence"/>
</dbReference>
<dbReference type="GO" id="GO:0005762">
    <property type="term" value="C:mitochondrial large ribosomal subunit"/>
    <property type="evidence" value="ECO:0007669"/>
    <property type="project" value="TreeGrafter"/>
</dbReference>
<dbReference type="Gene3D" id="1.10.246.170">
    <property type="match status" value="1"/>
</dbReference>
<keyword evidence="3 4" id="KW-0687">Ribonucleoprotein</keyword>
<dbReference type="EMBL" id="LK052897">
    <property type="protein sequence ID" value="CDR43776.1"/>
    <property type="molecule type" value="Genomic_DNA"/>
</dbReference>
<dbReference type="STRING" id="36022.A0A061B2T6"/>
<dbReference type="OMA" id="HIQTTYA"/>
<evidence type="ECO:0000256" key="2">
    <source>
        <dbReference type="ARBA" id="ARBA00022980"/>
    </source>
</evidence>
<proteinExistence type="inferred from homology"/>
<dbReference type="GO" id="GO:0003735">
    <property type="term" value="F:structural constituent of ribosome"/>
    <property type="evidence" value="ECO:0007669"/>
    <property type="project" value="InterPro"/>
</dbReference>
<dbReference type="SUPFAM" id="SSF64263">
    <property type="entry name" value="Prokaryotic ribosomal protein L17"/>
    <property type="match status" value="1"/>
</dbReference>
<dbReference type="Pfam" id="PF01196">
    <property type="entry name" value="Ribosomal_L17"/>
    <property type="match status" value="1"/>
</dbReference>
<dbReference type="InterPro" id="IPR036373">
    <property type="entry name" value="Ribosomal_bL17_sf"/>
</dbReference>
<dbReference type="AlphaFoldDB" id="A0A061B2T6"/>
<reference evidence="6" key="3">
    <citation type="submission" date="2017-01" db="EMBL/GenBank/DDBJ databases">
        <authorList>
            <person name="Mah S.A."/>
            <person name="Swanson W.J."/>
            <person name="Moy G.W."/>
            <person name="Vacquier V.D."/>
        </authorList>
    </citation>
    <scope>NUCLEOTIDE SEQUENCE [LARGE SCALE GENOMIC DNA]</scope>
    <source>
        <strain evidence="6">65</strain>
    </source>
</reference>
<protein>
    <submittedName>
        <fullName evidence="5">CYFA0S12e04214g1_1</fullName>
    </submittedName>
</protein>
<dbReference type="GO" id="GO:0006412">
    <property type="term" value="P:translation"/>
    <property type="evidence" value="ECO:0007669"/>
    <property type="project" value="InterPro"/>
</dbReference>
<dbReference type="Gene3D" id="3.90.1030.10">
    <property type="entry name" value="Ribosomal protein L17"/>
    <property type="match status" value="1"/>
</dbReference>
<gene>
    <name evidence="6" type="ORF">BON22_4715</name>
    <name evidence="5" type="ORF">CYFA0S_12e04214g</name>
</gene>
<reference evidence="5" key="1">
    <citation type="journal article" date="2014" name="Genome Announc.">
        <title>Genome sequence of the yeast Cyberlindnera fabianii (Hansenula fabianii).</title>
        <authorList>
            <person name="Freel K.C."/>
            <person name="Sarilar V."/>
            <person name="Neuveglise C."/>
            <person name="Devillers H."/>
            <person name="Friedrich A."/>
            <person name="Schacherer J."/>
        </authorList>
    </citation>
    <scope>NUCLEOTIDE SEQUENCE</scope>
    <source>
        <strain evidence="5">YJS4271</strain>
    </source>
</reference>
<accession>A0A061B2T6</accession>
<dbReference type="PANTHER" id="PTHR14413:SF16">
    <property type="entry name" value="LARGE RIBOSOMAL SUBUNIT PROTEIN BL17M"/>
    <property type="match status" value="1"/>
</dbReference>
<reference evidence="7" key="2">
    <citation type="journal article" date="2017" name="Genome Announc.">
        <title>Genome sequences of Cyberlindnera fabianii 65, Pichia kudriavzevii 129, and Saccharomyces cerevisiae 131 isolated from fermented masau fruits in Zimbabwe.</title>
        <authorList>
            <person name="van Rijswijck I.M.H."/>
            <person name="Derks M.F.L."/>
            <person name="Abee T."/>
            <person name="de Ridder D."/>
            <person name="Smid E.J."/>
        </authorList>
    </citation>
    <scope>NUCLEOTIDE SEQUENCE [LARGE SCALE GENOMIC DNA]</scope>
    <source>
        <strain evidence="7">65</strain>
    </source>
</reference>
<dbReference type="VEuPathDB" id="FungiDB:BON22_4715"/>
<name>A0A061B2T6_CYBFA</name>
<dbReference type="InterPro" id="IPR000456">
    <property type="entry name" value="Ribosomal_bL17"/>
</dbReference>
<dbReference type="PANTHER" id="PTHR14413">
    <property type="entry name" value="RIBOSOMAL PROTEIN L17"/>
    <property type="match status" value="1"/>
</dbReference>
<evidence type="ECO:0000313" key="7">
    <source>
        <dbReference type="Proteomes" id="UP000189513"/>
    </source>
</evidence>
<comment type="similarity">
    <text evidence="1 4">Belongs to the bacterial ribosomal protein bL17 family.</text>
</comment>
<evidence type="ECO:0000256" key="1">
    <source>
        <dbReference type="ARBA" id="ARBA00008777"/>
    </source>
</evidence>
<keyword evidence="7" id="KW-1185">Reference proteome</keyword>
<organism evidence="5">
    <name type="scientific">Cyberlindnera fabianii</name>
    <name type="common">Yeast</name>
    <name type="synonym">Hansenula fabianii</name>
    <dbReference type="NCBI Taxonomy" id="36022"/>
    <lineage>
        <taxon>Eukaryota</taxon>
        <taxon>Fungi</taxon>
        <taxon>Dikarya</taxon>
        <taxon>Ascomycota</taxon>
        <taxon>Saccharomycotina</taxon>
        <taxon>Saccharomycetes</taxon>
        <taxon>Phaffomycetales</taxon>
        <taxon>Phaffomycetaceae</taxon>
        <taxon>Cyberlindnera</taxon>
    </lineage>
</organism>
<keyword evidence="2 4" id="KW-0689">Ribosomal protein</keyword>
<evidence type="ECO:0000256" key="4">
    <source>
        <dbReference type="RuleBase" id="RU000660"/>
    </source>
</evidence>
<dbReference type="OrthoDB" id="275000at2759"/>
<sequence>MVAPRQLSRDAAHRRALLRNLVTALFEHESITTTHAKAKEAQRLADKLISLTKKEDVAKAKSLAASDVFQHGKILPKLFGELKERYAQREGGFTRVLRLEPRLSDSAPQSILELVDGTREMKLWMTARVVARLEQQGLEVDPLTQHNVNKLIQLRPNGKEEFDSLVQRMKDLFYTDVELLEQNLPSEKLVSPVEPKLKDNIKIVPRPARD</sequence>
<dbReference type="NCBIfam" id="TIGR00059">
    <property type="entry name" value="L17"/>
    <property type="match status" value="1"/>
</dbReference>
<evidence type="ECO:0000256" key="3">
    <source>
        <dbReference type="ARBA" id="ARBA00023274"/>
    </source>
</evidence>
<evidence type="ECO:0000313" key="6">
    <source>
        <dbReference type="EMBL" id="ONH65471.1"/>
    </source>
</evidence>